<proteinExistence type="inferred from homology"/>
<dbReference type="EC" id="3.2.1.89" evidence="4"/>
<dbReference type="Gene3D" id="2.60.120.260">
    <property type="entry name" value="Galactose-binding domain-like"/>
    <property type="match status" value="2"/>
</dbReference>
<organism evidence="6 7">
    <name type="scientific">Saccharothrix xinjiangensis</name>
    <dbReference type="NCBI Taxonomy" id="204798"/>
    <lineage>
        <taxon>Bacteria</taxon>
        <taxon>Bacillati</taxon>
        <taxon>Actinomycetota</taxon>
        <taxon>Actinomycetes</taxon>
        <taxon>Pseudonocardiales</taxon>
        <taxon>Pseudonocardiaceae</taxon>
        <taxon>Saccharothrix</taxon>
    </lineage>
</organism>
<protein>
    <recommendedName>
        <fullName evidence="4">Arabinogalactan endo-beta-1,4-galactanase</fullName>
        <ecNumber evidence="4">3.2.1.89</ecNumber>
    </recommendedName>
</protein>
<gene>
    <name evidence="6" type="ORF">ACFPFM_42440</name>
</gene>
<evidence type="ECO:0000256" key="4">
    <source>
        <dbReference type="RuleBase" id="RU361192"/>
    </source>
</evidence>
<dbReference type="GO" id="GO:0016787">
    <property type="term" value="F:hydrolase activity"/>
    <property type="evidence" value="ECO:0007669"/>
    <property type="project" value="UniProtKB-KW"/>
</dbReference>
<evidence type="ECO:0000256" key="2">
    <source>
        <dbReference type="ARBA" id="ARBA00022801"/>
    </source>
</evidence>
<dbReference type="PANTHER" id="PTHR34983">
    <property type="entry name" value="ARABINOGALACTAN ENDO-BETA-1,4-GALACTANASE A"/>
    <property type="match status" value="1"/>
</dbReference>
<dbReference type="Pfam" id="PF07745">
    <property type="entry name" value="Glyco_hydro_53"/>
    <property type="match status" value="1"/>
</dbReference>
<dbReference type="SUPFAM" id="SSF81296">
    <property type="entry name" value="E set domains"/>
    <property type="match status" value="1"/>
</dbReference>
<evidence type="ECO:0000313" key="6">
    <source>
        <dbReference type="EMBL" id="MFC5060412.1"/>
    </source>
</evidence>
<evidence type="ECO:0000259" key="5">
    <source>
        <dbReference type="Pfam" id="PF07532"/>
    </source>
</evidence>
<evidence type="ECO:0000256" key="1">
    <source>
        <dbReference type="ARBA" id="ARBA00010687"/>
    </source>
</evidence>
<evidence type="ECO:0000313" key="7">
    <source>
        <dbReference type="Proteomes" id="UP001595833"/>
    </source>
</evidence>
<dbReference type="SUPFAM" id="SSF51445">
    <property type="entry name" value="(Trans)glycosidases"/>
    <property type="match status" value="2"/>
</dbReference>
<dbReference type="Proteomes" id="UP001595833">
    <property type="component" value="Unassembled WGS sequence"/>
</dbReference>
<keyword evidence="7" id="KW-1185">Reference proteome</keyword>
<keyword evidence="3 4" id="KW-0326">Glycosidase</keyword>
<feature type="domain" description="Bacterial Ig-like" evidence="5">
    <location>
        <begin position="213"/>
        <end position="266"/>
    </location>
</feature>
<dbReference type="InterPro" id="IPR011683">
    <property type="entry name" value="Glyco_hydro_53"/>
</dbReference>
<dbReference type="Pfam" id="PF07532">
    <property type="entry name" value="Big_4"/>
    <property type="match status" value="1"/>
</dbReference>
<accession>A0ABV9YFC3</accession>
<evidence type="ECO:0000256" key="3">
    <source>
        <dbReference type="ARBA" id="ARBA00023295"/>
    </source>
</evidence>
<dbReference type="Gene3D" id="2.60.40.10">
    <property type="entry name" value="Immunoglobulins"/>
    <property type="match status" value="1"/>
</dbReference>
<feature type="signal peptide" evidence="4">
    <location>
        <begin position="1"/>
        <end position="30"/>
    </location>
</feature>
<reference evidence="7" key="1">
    <citation type="journal article" date="2019" name="Int. J. Syst. Evol. Microbiol.">
        <title>The Global Catalogue of Microorganisms (GCM) 10K type strain sequencing project: providing services to taxonomists for standard genome sequencing and annotation.</title>
        <authorList>
            <consortium name="The Broad Institute Genomics Platform"/>
            <consortium name="The Broad Institute Genome Sequencing Center for Infectious Disease"/>
            <person name="Wu L."/>
            <person name="Ma J."/>
        </authorList>
    </citation>
    <scope>NUCLEOTIDE SEQUENCE [LARGE SCALE GENOMIC DNA]</scope>
    <source>
        <strain evidence="7">KCTC 12848</strain>
    </source>
</reference>
<dbReference type="PANTHER" id="PTHR34983:SF2">
    <property type="entry name" value="ENDO-BETA-1,4-GALACTANASE"/>
    <property type="match status" value="1"/>
</dbReference>
<dbReference type="EMBL" id="JBHSJB010000053">
    <property type="protein sequence ID" value="MFC5060412.1"/>
    <property type="molecule type" value="Genomic_DNA"/>
</dbReference>
<dbReference type="InterPro" id="IPR017853">
    <property type="entry name" value="GH"/>
</dbReference>
<dbReference type="RefSeq" id="WP_344037383.1">
    <property type="nucleotide sequence ID" value="NZ_BAAAKE010000007.1"/>
</dbReference>
<feature type="chain" id="PRO_5045008169" description="Arabinogalactan endo-beta-1,4-galactanase" evidence="4">
    <location>
        <begin position="31"/>
        <end position="790"/>
    </location>
</feature>
<comment type="catalytic activity">
    <reaction evidence="4">
        <text>The enzyme specifically hydrolyzes (1-&gt;4)-beta-D-galactosidic linkages in type I arabinogalactans.</text>
        <dbReference type="EC" id="3.2.1.89"/>
    </reaction>
</comment>
<dbReference type="Gene3D" id="1.20.1270.90">
    <property type="entry name" value="AF1782-like"/>
    <property type="match status" value="1"/>
</dbReference>
<sequence length="790" mass="80841">MRVASRSRLRSVPALLVLLTTTVVTPPATAADGPVEAGIVVRKVENLPADFVNGVDVSSVVALEDSGVVFRDAAGRPADLFAVLARAGVTDVRVRVWNDPYDAAGNGYGGGTVDVARAVGIGARATAAGLRVLVDFHYSDFWADPAKQQAPKAWASSHAGEYDPHDAGRWFGGSAWDNQALFAADGRPLESLNVFAHARTGSAAPREVTGVEAVALTVPGGSPVILPESVTVTYNDGSAERQAVTWSGAQGWMSGPGSYRVSGVTASGHAASAAVVVAQHDFLRNPGFEAEDTGMWERTGTGVTVRSTDDPHSGERSAHFHSGEPYSFTVAQRVEDLAAGSYVARAALQGDGEATADDVRLTLATPAGPSRSASFAMTGWRNWSTPTTGAAEVAEGGSATVAITANLPGGAWGTVDDVELVRHLPPGADTVALRALVDRAGRVDRDAFTDASLAALDHAVEVARVVLGALSPTADGVAGAARRLDDAFGALDLDGPGARVEETDAAAGGSRAVSFRLDSAYSFTPSQRLSGLPAGEYALSAVTQGAGAGPSDTPVLSVRSTAGSADAPLELAGWKEFRTATTAPVAVGADGELTASASFTPGAGARGSIDDLRLVRAGAADVDTSGLAAAVTGAEGIDLDGCAPESAAALVAAIERAHVVLDADRPSRGAVDDARRALDDAVADLVVRDTARAAPGQGVLSHDNGWDTGLRDGAYTVRVNLWWGENATSLRLYENGALVAEGRLPAAEPGAQRAELVVTGKAGGSHLYRAEFVNEAGTSTSGDVRVAVRR</sequence>
<comment type="caution">
    <text evidence="6">The sequence shown here is derived from an EMBL/GenBank/DDBJ whole genome shotgun (WGS) entry which is preliminary data.</text>
</comment>
<dbReference type="Gene3D" id="3.20.20.80">
    <property type="entry name" value="Glycosidases"/>
    <property type="match status" value="2"/>
</dbReference>
<name>A0ABV9YFC3_9PSEU</name>
<dbReference type="InterPro" id="IPR014756">
    <property type="entry name" value="Ig_E-set"/>
</dbReference>
<comment type="similarity">
    <text evidence="1 4">Belongs to the glycosyl hydrolase 53 family.</text>
</comment>
<dbReference type="InterPro" id="IPR013783">
    <property type="entry name" value="Ig-like_fold"/>
</dbReference>
<keyword evidence="4" id="KW-0732">Signal</keyword>
<dbReference type="InterPro" id="IPR011081">
    <property type="entry name" value="Big_4"/>
</dbReference>
<keyword evidence="2 4" id="KW-0378">Hydrolase</keyword>